<dbReference type="PANTHER" id="PTHR11435:SF1">
    <property type="entry name" value="NADH-UBIQUINONE OXIDOREDUCTASE CHAIN 6"/>
    <property type="match status" value="1"/>
</dbReference>
<keyword evidence="6" id="KW-0679">Respiratory chain</keyword>
<organism evidence="17">
    <name type="scientific">Cucujoidea sp. 1 KM-2017</name>
    <dbReference type="NCBI Taxonomy" id="2219345"/>
    <lineage>
        <taxon>Eukaryota</taxon>
        <taxon>Metazoa</taxon>
        <taxon>Ecdysozoa</taxon>
        <taxon>Arthropoda</taxon>
        <taxon>Hexapoda</taxon>
        <taxon>Insecta</taxon>
        <taxon>Pterygota</taxon>
        <taxon>Neoptera</taxon>
        <taxon>Endopterygota</taxon>
        <taxon>Coleoptera</taxon>
        <taxon>Polyphaga</taxon>
        <taxon>Cucujiformia</taxon>
    </lineage>
</organism>
<dbReference type="AlphaFoldDB" id="A0A346RJF1"/>
<evidence type="ECO:0000256" key="2">
    <source>
        <dbReference type="ARBA" id="ARBA00005698"/>
    </source>
</evidence>
<keyword evidence="5" id="KW-0813">Transport</keyword>
<evidence type="ECO:0000256" key="15">
    <source>
        <dbReference type="ARBA" id="ARBA00049551"/>
    </source>
</evidence>
<evidence type="ECO:0000256" key="13">
    <source>
        <dbReference type="ARBA" id="ARBA00023136"/>
    </source>
</evidence>
<name>A0A346RJF1_9CUCU</name>
<keyword evidence="7 16" id="KW-0812">Transmembrane</keyword>
<feature type="transmembrane region" description="Helical" evidence="16">
    <location>
        <begin position="131"/>
        <end position="152"/>
    </location>
</feature>
<evidence type="ECO:0000256" key="1">
    <source>
        <dbReference type="ARBA" id="ARBA00004225"/>
    </source>
</evidence>
<dbReference type="GO" id="GO:0008137">
    <property type="term" value="F:NADH dehydrogenase (ubiquinone) activity"/>
    <property type="evidence" value="ECO:0007669"/>
    <property type="project" value="UniProtKB-EC"/>
</dbReference>
<evidence type="ECO:0000256" key="5">
    <source>
        <dbReference type="ARBA" id="ARBA00022448"/>
    </source>
</evidence>
<evidence type="ECO:0000313" key="17">
    <source>
        <dbReference type="EMBL" id="AXS66198.1"/>
    </source>
</evidence>
<dbReference type="InterPro" id="IPR050269">
    <property type="entry name" value="ComplexI_Subunit6"/>
</dbReference>
<geneLocation type="mitochondrion" evidence="17"/>
<dbReference type="GO" id="GO:0031966">
    <property type="term" value="C:mitochondrial membrane"/>
    <property type="evidence" value="ECO:0007669"/>
    <property type="project" value="UniProtKB-SubCell"/>
</dbReference>
<gene>
    <name evidence="17" type="primary">nad6</name>
</gene>
<reference evidence="17" key="1">
    <citation type="journal article" date="2018" name="J. ISSAAS">
        <title>The contribution of mitochondrial metagenomics to large-scale data mining and phylogenetic analysis of Coleoptera.</title>
        <authorList>
            <person name="Miller K."/>
            <person name="Linard B."/>
            <person name="Motyka M."/>
            <person name="Bocek M."/>
            <person name="Vogler A.P."/>
        </authorList>
    </citation>
    <scope>NUCLEOTIDE SEQUENCE</scope>
</reference>
<evidence type="ECO:0000256" key="4">
    <source>
        <dbReference type="ARBA" id="ARBA00021095"/>
    </source>
</evidence>
<evidence type="ECO:0000256" key="12">
    <source>
        <dbReference type="ARBA" id="ARBA00023128"/>
    </source>
</evidence>
<keyword evidence="8" id="KW-1278">Translocase</keyword>
<comment type="catalytic activity">
    <reaction evidence="15">
        <text>a ubiquinone + NADH + 5 H(+)(in) = a ubiquinol + NAD(+) + 4 H(+)(out)</text>
        <dbReference type="Rhea" id="RHEA:29091"/>
        <dbReference type="Rhea" id="RHEA-COMP:9565"/>
        <dbReference type="Rhea" id="RHEA-COMP:9566"/>
        <dbReference type="ChEBI" id="CHEBI:15378"/>
        <dbReference type="ChEBI" id="CHEBI:16389"/>
        <dbReference type="ChEBI" id="CHEBI:17976"/>
        <dbReference type="ChEBI" id="CHEBI:57540"/>
        <dbReference type="ChEBI" id="CHEBI:57945"/>
        <dbReference type="EC" id="7.1.1.2"/>
    </reaction>
</comment>
<keyword evidence="9" id="KW-0249">Electron transport</keyword>
<feature type="transmembrane region" description="Helical" evidence="16">
    <location>
        <begin position="77"/>
        <end position="96"/>
    </location>
</feature>
<dbReference type="PANTHER" id="PTHR11435">
    <property type="entry name" value="NADH UBIQUINONE OXIDOREDUCTASE SUBUNIT ND6"/>
    <property type="match status" value="1"/>
</dbReference>
<evidence type="ECO:0000256" key="11">
    <source>
        <dbReference type="ARBA" id="ARBA00023027"/>
    </source>
</evidence>
<evidence type="ECO:0000256" key="7">
    <source>
        <dbReference type="ARBA" id="ARBA00022692"/>
    </source>
</evidence>
<keyword evidence="10 16" id="KW-1133">Transmembrane helix</keyword>
<comment type="subcellular location">
    <subcellularLocation>
        <location evidence="1">Mitochondrion membrane</location>
        <topology evidence="1">Multi-pass membrane protein</topology>
    </subcellularLocation>
</comment>
<dbReference type="EMBL" id="MG193480">
    <property type="protein sequence ID" value="AXS66198.1"/>
    <property type="molecule type" value="Genomic_DNA"/>
</dbReference>
<evidence type="ECO:0000256" key="16">
    <source>
        <dbReference type="SAM" id="Phobius"/>
    </source>
</evidence>
<evidence type="ECO:0000256" key="10">
    <source>
        <dbReference type="ARBA" id="ARBA00022989"/>
    </source>
</evidence>
<accession>A0A346RJF1</accession>
<evidence type="ECO:0000256" key="8">
    <source>
        <dbReference type="ARBA" id="ARBA00022967"/>
    </source>
</evidence>
<evidence type="ECO:0000256" key="9">
    <source>
        <dbReference type="ARBA" id="ARBA00022982"/>
    </source>
</evidence>
<keyword evidence="13 16" id="KW-0472">Membrane</keyword>
<evidence type="ECO:0000256" key="14">
    <source>
        <dbReference type="ARBA" id="ARBA00031019"/>
    </source>
</evidence>
<sequence length="164" mass="19493">MLFLFLSMFLALLIIFLNHPISMGLLILTQTILLCNFMGFFSLNFWFSYILILIMIGGLLILFIYMTSIASNEIFNINLKNLFLMPLFLMLSFFLFKSLNLENFNSNLLSFMMWEKKFFYFSMSKFYNYPFFNLIILTIIYLLISMIAVIKITSNKKSPLRQLY</sequence>
<dbReference type="EC" id="7.1.1.2" evidence="3"/>
<feature type="transmembrane region" description="Helical" evidence="16">
    <location>
        <begin position="45"/>
        <end position="65"/>
    </location>
</feature>
<proteinExistence type="inferred from homology"/>
<protein>
    <recommendedName>
        <fullName evidence="4">NADH-ubiquinone oxidoreductase chain 6</fullName>
        <ecNumber evidence="3">7.1.1.2</ecNumber>
    </recommendedName>
    <alternativeName>
        <fullName evidence="14">NADH dehydrogenase subunit 6</fullName>
    </alternativeName>
</protein>
<evidence type="ECO:0000256" key="3">
    <source>
        <dbReference type="ARBA" id="ARBA00012944"/>
    </source>
</evidence>
<keyword evidence="11" id="KW-0520">NAD</keyword>
<keyword evidence="12 17" id="KW-0496">Mitochondrion</keyword>
<comment type="similarity">
    <text evidence="2">Belongs to the complex I subunit 6 family.</text>
</comment>
<evidence type="ECO:0000256" key="6">
    <source>
        <dbReference type="ARBA" id="ARBA00022660"/>
    </source>
</evidence>